<evidence type="ECO:0000259" key="1">
    <source>
        <dbReference type="PROSITE" id="PS51186"/>
    </source>
</evidence>
<gene>
    <name evidence="2" type="ORF">JQM67_12065</name>
</gene>
<reference evidence="2 3" key="1">
    <citation type="submission" date="2020-12" db="EMBL/GenBank/DDBJ databases">
        <title>Whole genome sequences of gut porcine anaerobes.</title>
        <authorList>
            <person name="Kubasova T."/>
            <person name="Jahodarova E."/>
            <person name="Rychlik I."/>
        </authorList>
    </citation>
    <scope>NUCLEOTIDE SEQUENCE [LARGE SCALE GENOMIC DNA]</scope>
    <source>
        <strain evidence="2 3">An867</strain>
    </source>
</reference>
<name>A0ABS9CQB0_9FIRM</name>
<feature type="domain" description="N-acetyltransferase" evidence="1">
    <location>
        <begin position="1"/>
        <end position="149"/>
    </location>
</feature>
<dbReference type="RefSeq" id="WP_235324359.1">
    <property type="nucleotide sequence ID" value="NZ_JAFBIT010000005.1"/>
</dbReference>
<protein>
    <submittedName>
        <fullName evidence="2">GNAT family N-acetyltransferase</fullName>
    </submittedName>
</protein>
<organism evidence="2 3">
    <name type="scientific">Anaeromassilibacillus senegalensis</name>
    <dbReference type="NCBI Taxonomy" id="1673717"/>
    <lineage>
        <taxon>Bacteria</taxon>
        <taxon>Bacillati</taxon>
        <taxon>Bacillota</taxon>
        <taxon>Clostridia</taxon>
        <taxon>Eubacteriales</taxon>
        <taxon>Acutalibacteraceae</taxon>
        <taxon>Anaeromassilibacillus</taxon>
    </lineage>
</organism>
<accession>A0ABS9CQB0</accession>
<dbReference type="Pfam" id="PF00583">
    <property type="entry name" value="Acetyltransf_1"/>
    <property type="match status" value="1"/>
</dbReference>
<dbReference type="InterPro" id="IPR016181">
    <property type="entry name" value="Acyl_CoA_acyltransferase"/>
</dbReference>
<sequence>MQLVRSKPEHIEELVRISKSAFDSDIAVGATEAGGPPDYDSEEWHMEMMHGGHLFTAVEQDTIVGGAIVFVDENNPARLYVGRIFVDPSAFCKGYGCAIMEQIEENYPAVSVLDLDTPAWNVRTNRFYKKIGYTEIKNDGEDVFYRKIK</sequence>
<evidence type="ECO:0000313" key="3">
    <source>
        <dbReference type="Proteomes" id="UP001299220"/>
    </source>
</evidence>
<dbReference type="Proteomes" id="UP001299220">
    <property type="component" value="Unassembled WGS sequence"/>
</dbReference>
<proteinExistence type="predicted"/>
<comment type="caution">
    <text evidence="2">The sequence shown here is derived from an EMBL/GenBank/DDBJ whole genome shotgun (WGS) entry which is preliminary data.</text>
</comment>
<dbReference type="InterPro" id="IPR000182">
    <property type="entry name" value="GNAT_dom"/>
</dbReference>
<keyword evidence="3" id="KW-1185">Reference proteome</keyword>
<dbReference type="SUPFAM" id="SSF55729">
    <property type="entry name" value="Acyl-CoA N-acyltransferases (Nat)"/>
    <property type="match status" value="1"/>
</dbReference>
<dbReference type="CDD" id="cd04301">
    <property type="entry name" value="NAT_SF"/>
    <property type="match status" value="1"/>
</dbReference>
<dbReference type="EMBL" id="JAFBIT010000005">
    <property type="protein sequence ID" value="MCF2653332.1"/>
    <property type="molecule type" value="Genomic_DNA"/>
</dbReference>
<dbReference type="PROSITE" id="PS51186">
    <property type="entry name" value="GNAT"/>
    <property type="match status" value="1"/>
</dbReference>
<evidence type="ECO:0000313" key="2">
    <source>
        <dbReference type="EMBL" id="MCF2653332.1"/>
    </source>
</evidence>
<dbReference type="Gene3D" id="3.40.630.30">
    <property type="match status" value="1"/>
</dbReference>